<dbReference type="OrthoDB" id="9795599at2"/>
<evidence type="ECO:0000313" key="3">
    <source>
        <dbReference type="EMBL" id="SIT29107.1"/>
    </source>
</evidence>
<dbReference type="InterPro" id="IPR011322">
    <property type="entry name" value="N-reg_PII-like_a/b"/>
</dbReference>
<evidence type="ECO:0000256" key="2">
    <source>
        <dbReference type="SAM" id="Phobius"/>
    </source>
</evidence>
<dbReference type="PANTHER" id="PTHR35983">
    <property type="entry name" value="UPF0166 PROTEIN TM_0021"/>
    <property type="match status" value="1"/>
</dbReference>
<proteinExistence type="inferred from homology"/>
<keyword evidence="2" id="KW-0812">Transmembrane</keyword>
<comment type="similarity">
    <text evidence="1">Belongs to the UPF0166 family.</text>
</comment>
<dbReference type="Gene3D" id="3.30.70.120">
    <property type="match status" value="1"/>
</dbReference>
<name>A0A173MDQ7_9BACT</name>
<keyword evidence="4" id="KW-1185">Reference proteome</keyword>
<dbReference type="EMBL" id="FTOR01000008">
    <property type="protein sequence ID" value="SIT29107.1"/>
    <property type="molecule type" value="Genomic_DNA"/>
</dbReference>
<dbReference type="Proteomes" id="UP000186917">
    <property type="component" value="Unassembled WGS sequence"/>
</dbReference>
<dbReference type="SUPFAM" id="SSF54913">
    <property type="entry name" value="GlnB-like"/>
    <property type="match status" value="1"/>
</dbReference>
<dbReference type="KEGG" id="fln:FLA_1647"/>
<evidence type="ECO:0000256" key="1">
    <source>
        <dbReference type="ARBA" id="ARBA00010554"/>
    </source>
</evidence>
<dbReference type="InterPro" id="IPR015867">
    <property type="entry name" value="N-reg_PII/ATP_PRibTrfase_C"/>
</dbReference>
<feature type="transmembrane region" description="Helical" evidence="2">
    <location>
        <begin position="22"/>
        <end position="44"/>
    </location>
</feature>
<dbReference type="Pfam" id="PF02641">
    <property type="entry name" value="DUF190"/>
    <property type="match status" value="1"/>
</dbReference>
<gene>
    <name evidence="3" type="ORF">SAMN05421788_108219</name>
</gene>
<organism evidence="3 4">
    <name type="scientific">Filimonas lacunae</name>
    <dbReference type="NCBI Taxonomy" id="477680"/>
    <lineage>
        <taxon>Bacteria</taxon>
        <taxon>Pseudomonadati</taxon>
        <taxon>Bacteroidota</taxon>
        <taxon>Chitinophagia</taxon>
        <taxon>Chitinophagales</taxon>
        <taxon>Chitinophagaceae</taxon>
        <taxon>Filimonas</taxon>
    </lineage>
</organism>
<dbReference type="PANTHER" id="PTHR35983:SF1">
    <property type="entry name" value="UPF0166 PROTEIN TM_0021"/>
    <property type="match status" value="1"/>
</dbReference>
<keyword evidence="2" id="KW-1133">Transmembrane helix</keyword>
<dbReference type="AlphaFoldDB" id="A0A173MDQ7"/>
<evidence type="ECO:0000313" key="4">
    <source>
        <dbReference type="Proteomes" id="UP000186917"/>
    </source>
</evidence>
<sequence length="99" mass="11357">MLQAQIYIDKSDFHGSQPLYEFVMQFLLINHVNGATALTGIMGFGHHQQMKRPNELFSFDEPPVVITFVDEADKVKDVLTRLRHEYKGGLIITHPVDLF</sequence>
<protein>
    <submittedName>
        <fullName evidence="3">Uncharacterized protein</fullName>
    </submittedName>
</protein>
<dbReference type="InterPro" id="IPR003793">
    <property type="entry name" value="UPF0166"/>
</dbReference>
<dbReference type="STRING" id="477680.SAMN05421788_108219"/>
<keyword evidence="2" id="KW-0472">Membrane</keyword>
<reference evidence="4" key="1">
    <citation type="submission" date="2017-01" db="EMBL/GenBank/DDBJ databases">
        <authorList>
            <person name="Varghese N."/>
            <person name="Submissions S."/>
        </authorList>
    </citation>
    <scope>NUCLEOTIDE SEQUENCE [LARGE SCALE GENOMIC DNA]</scope>
    <source>
        <strain evidence="4">DSM 21054</strain>
    </source>
</reference>
<dbReference type="RefSeq" id="WP_076381235.1">
    <property type="nucleotide sequence ID" value="NZ_AP017422.1"/>
</dbReference>
<accession>A0A173MDQ7</accession>